<evidence type="ECO:0000313" key="9">
    <source>
        <dbReference type="EMBL" id="PKR58084.1"/>
    </source>
</evidence>
<feature type="transmembrane region" description="Helical" evidence="8">
    <location>
        <begin position="256"/>
        <end position="278"/>
    </location>
</feature>
<dbReference type="RefSeq" id="WP_101301812.1">
    <property type="nucleotide sequence ID" value="NZ_NXGX01000004.1"/>
</dbReference>
<dbReference type="GO" id="GO:0005886">
    <property type="term" value="C:plasma membrane"/>
    <property type="evidence" value="ECO:0007669"/>
    <property type="project" value="UniProtKB-SubCell"/>
</dbReference>
<keyword evidence="4 8" id="KW-0812">Transmembrane</keyword>
<feature type="transmembrane region" description="Helical" evidence="8">
    <location>
        <begin position="34"/>
        <end position="58"/>
    </location>
</feature>
<evidence type="ECO:0000256" key="7">
    <source>
        <dbReference type="SAM" id="MobiDB-lite"/>
    </source>
</evidence>
<feature type="transmembrane region" description="Helical" evidence="8">
    <location>
        <begin position="412"/>
        <end position="428"/>
    </location>
</feature>
<dbReference type="NCBIfam" id="TIGR00937">
    <property type="entry name" value="2A51"/>
    <property type="match status" value="1"/>
</dbReference>
<feature type="region of interest" description="Disordered" evidence="7">
    <location>
        <begin position="1"/>
        <end position="22"/>
    </location>
</feature>
<proteinExistence type="inferred from homology"/>
<evidence type="ECO:0000256" key="2">
    <source>
        <dbReference type="ARBA" id="ARBA00005262"/>
    </source>
</evidence>
<dbReference type="Proteomes" id="UP000233332">
    <property type="component" value="Unassembled WGS sequence"/>
</dbReference>
<feature type="transmembrane region" description="Helical" evidence="8">
    <location>
        <begin position="172"/>
        <end position="204"/>
    </location>
</feature>
<keyword evidence="10" id="KW-1185">Reference proteome</keyword>
<evidence type="ECO:0000256" key="3">
    <source>
        <dbReference type="ARBA" id="ARBA00022475"/>
    </source>
</evidence>
<dbReference type="AlphaFoldDB" id="A0A2N3L5I0"/>
<evidence type="ECO:0000313" key="10">
    <source>
        <dbReference type="Proteomes" id="UP000233332"/>
    </source>
</evidence>
<protein>
    <submittedName>
        <fullName evidence="9">Chromate transporter</fullName>
    </submittedName>
</protein>
<feature type="transmembrane region" description="Helical" evidence="8">
    <location>
        <begin position="225"/>
        <end position="244"/>
    </location>
</feature>
<keyword evidence="3" id="KW-1003">Cell membrane</keyword>
<dbReference type="EMBL" id="NXGX01000004">
    <property type="protein sequence ID" value="PKR58084.1"/>
    <property type="molecule type" value="Genomic_DNA"/>
</dbReference>
<keyword evidence="5 8" id="KW-1133">Transmembrane helix</keyword>
<reference evidence="9 10" key="1">
    <citation type="submission" date="2017-09" db="EMBL/GenBank/DDBJ databases">
        <title>Biodiversity and function of Thalassospira species in the particle-attached aromatic-hydrocarbon-degrading consortia from the surface seawater of the China South Sea.</title>
        <authorList>
            <person name="Dong C."/>
            <person name="Lai Q."/>
            <person name="Shao Z."/>
        </authorList>
    </citation>
    <scope>NUCLEOTIDE SEQUENCE [LARGE SCALE GENOMIC DNA]</scope>
    <source>
        <strain evidence="9 10">139Z-12</strain>
    </source>
</reference>
<dbReference type="InterPro" id="IPR003370">
    <property type="entry name" value="Chromate_transpt"/>
</dbReference>
<dbReference type="PIRSF" id="PIRSF004810">
    <property type="entry name" value="ChrA"/>
    <property type="match status" value="1"/>
</dbReference>
<feature type="transmembrane region" description="Helical" evidence="8">
    <location>
        <begin position="363"/>
        <end position="381"/>
    </location>
</feature>
<accession>A0A2N3L5I0</accession>
<comment type="similarity">
    <text evidence="2">Belongs to the chromate ion transporter (CHR) (TC 2.A.51) family.</text>
</comment>
<organism evidence="9 10">
    <name type="scientific">Thalassospira lohafexi</name>
    <dbReference type="NCBI Taxonomy" id="744227"/>
    <lineage>
        <taxon>Bacteria</taxon>
        <taxon>Pseudomonadati</taxon>
        <taxon>Pseudomonadota</taxon>
        <taxon>Alphaproteobacteria</taxon>
        <taxon>Rhodospirillales</taxon>
        <taxon>Thalassospiraceae</taxon>
        <taxon>Thalassospira</taxon>
    </lineage>
</organism>
<comment type="caution">
    <text evidence="9">The sequence shown here is derived from an EMBL/GenBank/DDBJ whole genome shotgun (WGS) entry which is preliminary data.</text>
</comment>
<feature type="transmembrane region" description="Helical" evidence="8">
    <location>
        <begin position="108"/>
        <end position="132"/>
    </location>
</feature>
<evidence type="ECO:0000256" key="6">
    <source>
        <dbReference type="ARBA" id="ARBA00023136"/>
    </source>
</evidence>
<evidence type="ECO:0000256" key="4">
    <source>
        <dbReference type="ARBA" id="ARBA00022692"/>
    </source>
</evidence>
<sequence length="429" mass="45017">MSQKTPSDTAKADQDKGGANNADTGVLPADGVTLWQVFLIFLRLGLTSFGGPVAHISYFREEFVHRRRWLSDSRYADLVALCQFAPGPASSQVGMGIGMALGGVRGSLMAWLGFTMPSAIVLAVLGITFVHFDLAAIDNVIRGLKLVAVGVVAHALVGMARNLCPDVPRATIAVVSAGVMIVSDTVLAQFGVIIGGMIAGFILLRTVTEPERYDAPTSHSTKGAVFALGLFFVLLAGLPIVAHFDHSGLFAVIDGFYRSGALVFGGGHVVLPLLEAAVVDPGWVNQEAFLAGYGATQAVPGPIFTFAAYLGAVLHAGEGSGTWLISSVTALITLIAIFLPAWLLVIGILPFWDRVRHVQSMRAGLLGVNAAVVGLLAAVLYDPIWTGAIHNAVDIVCVAVAFAILQWRVMPVWALVGLGALLGYVVGLI</sequence>
<comment type="subcellular location">
    <subcellularLocation>
        <location evidence="1">Cell membrane</location>
        <topology evidence="1">Multi-pass membrane protein</topology>
    </subcellularLocation>
</comment>
<evidence type="ECO:0000256" key="5">
    <source>
        <dbReference type="ARBA" id="ARBA00022989"/>
    </source>
</evidence>
<gene>
    <name evidence="9" type="ORF">COO92_09980</name>
</gene>
<evidence type="ECO:0000256" key="1">
    <source>
        <dbReference type="ARBA" id="ARBA00004651"/>
    </source>
</evidence>
<feature type="transmembrane region" description="Helical" evidence="8">
    <location>
        <begin position="290"/>
        <end position="311"/>
    </location>
</feature>
<feature type="transmembrane region" description="Helical" evidence="8">
    <location>
        <begin position="323"/>
        <end position="351"/>
    </location>
</feature>
<evidence type="ECO:0000256" key="8">
    <source>
        <dbReference type="SAM" id="Phobius"/>
    </source>
</evidence>
<dbReference type="Pfam" id="PF02417">
    <property type="entry name" value="Chromate_transp"/>
    <property type="match status" value="2"/>
</dbReference>
<dbReference type="PANTHER" id="PTHR33567">
    <property type="entry name" value="CHROMATE ION TRANSPORTER (EUROFUNG)"/>
    <property type="match status" value="1"/>
</dbReference>
<keyword evidence="6 8" id="KW-0472">Membrane</keyword>
<dbReference type="GO" id="GO:0015109">
    <property type="term" value="F:chromate transmembrane transporter activity"/>
    <property type="evidence" value="ECO:0007669"/>
    <property type="project" value="InterPro"/>
</dbReference>
<dbReference type="PANTHER" id="PTHR33567:SF3">
    <property type="entry name" value="CHROMATE ION TRANSPORTER (EUROFUNG)"/>
    <property type="match status" value="1"/>
</dbReference>
<name>A0A2N3L5I0_9PROT</name>
<dbReference type="InterPro" id="IPR014047">
    <property type="entry name" value="Chr_Tranpt_l_chain"/>
</dbReference>